<dbReference type="OrthoDB" id="3677203at2"/>
<name>A0A1H9PB65_9PSEU</name>
<dbReference type="AlphaFoldDB" id="A0A1H9PB65"/>
<accession>A0A1H9PB65</accession>
<dbReference type="STRING" id="65499.SAMN04488000_10922"/>
<dbReference type="EMBL" id="FOFV01000009">
    <property type="protein sequence ID" value="SER45420.1"/>
    <property type="molecule type" value="Genomic_DNA"/>
</dbReference>
<sequence>MKLHALSGVDLGPAFHAVVDAIAAVVPAPRYPHLPVFLDDLPDSSARVDLMRLAVLVALERVGGTVHPVPVTNPFGYLPDHGWLVSREESPPALTFLDDETMPRERTATVVGGPDGAVRITVGEARFEFEPPAEEECRRLLGAGARGAALSFPVFPAAGPSLLARGNAPDEIVLWRLGLPTAWFRLPGPVLAATYVSQSHLDALITLVEVDGELLVHVTGDGDTGLVKLRTPIDFEVAEHDLSPLYLHCVESWDIGVYFLRAGEWWHLRWSPGHVLLEPSNSKLHQPDTFPFHTKLDGAGIGLRGTSISYAWDRGTAWEVTGTDWEDTLIPVPPEEEALHLTKAGGGPVLLTREGSVVRARTRDTVHTVVEFDGPVLLHHGLPWVAVQRSPHLVEIIDVATGAVLHRLDTA</sequence>
<evidence type="ECO:0000313" key="2">
    <source>
        <dbReference type="Proteomes" id="UP000199503"/>
    </source>
</evidence>
<keyword evidence="2" id="KW-1185">Reference proteome</keyword>
<protein>
    <submittedName>
        <fullName evidence="1">Uncharacterized protein</fullName>
    </submittedName>
</protein>
<dbReference type="Proteomes" id="UP000199503">
    <property type="component" value="Unassembled WGS sequence"/>
</dbReference>
<dbReference type="RefSeq" id="WP_089919202.1">
    <property type="nucleotide sequence ID" value="NZ_FOFV01000009.1"/>
</dbReference>
<organism evidence="1 2">
    <name type="scientific">Lentzea albida</name>
    <dbReference type="NCBI Taxonomy" id="65499"/>
    <lineage>
        <taxon>Bacteria</taxon>
        <taxon>Bacillati</taxon>
        <taxon>Actinomycetota</taxon>
        <taxon>Actinomycetes</taxon>
        <taxon>Pseudonocardiales</taxon>
        <taxon>Pseudonocardiaceae</taxon>
        <taxon>Lentzea</taxon>
    </lineage>
</organism>
<gene>
    <name evidence="1" type="ORF">SAMN04488000_10922</name>
</gene>
<proteinExistence type="predicted"/>
<evidence type="ECO:0000313" key="1">
    <source>
        <dbReference type="EMBL" id="SER45420.1"/>
    </source>
</evidence>
<reference evidence="2" key="1">
    <citation type="submission" date="2016-10" db="EMBL/GenBank/DDBJ databases">
        <authorList>
            <person name="Varghese N."/>
            <person name="Submissions S."/>
        </authorList>
    </citation>
    <scope>NUCLEOTIDE SEQUENCE [LARGE SCALE GENOMIC DNA]</scope>
    <source>
        <strain evidence="2">DSM 44437</strain>
    </source>
</reference>